<sequence length="218" mass="23332">MLFKREGVRLNSPLTVVQPVLFGPPPGSEGRRSVAGKASRHAPSPPPSSPPALLCLPGTHLPCPSRCEPAPGPQAKSAREECRLCAQGARRAAWRERTALHSPQGSVPGGGLCGRRLKTRSVGALIGLGVAALVLLAFVISVCVLCYLFLYTKPQRLDTGLKLQHLEAASPQEGNSNRKTKVFNSNAASNSINETFYVADDIVQEKTMDTTQSDIAYY</sequence>
<gene>
    <name evidence="3" type="primary">SHISAL2B</name>
</gene>
<dbReference type="CTD" id="100132916"/>
<keyword evidence="2" id="KW-0472">Membrane</keyword>
<reference evidence="3" key="1">
    <citation type="submission" date="2025-08" db="UniProtKB">
        <authorList>
            <consortium name="RefSeq"/>
        </authorList>
    </citation>
    <scope>IDENTIFICATION</scope>
    <source>
        <tissue evidence="3">Blood</tissue>
    </source>
</reference>
<accession>A0A9W3HEQ9</accession>
<feature type="transmembrane region" description="Helical" evidence="2">
    <location>
        <begin position="125"/>
        <end position="150"/>
    </location>
</feature>
<organism evidence="3">
    <name type="scientific">Camelus bactrianus</name>
    <name type="common">Bactrian camel</name>
    <dbReference type="NCBI Taxonomy" id="9837"/>
    <lineage>
        <taxon>Eukaryota</taxon>
        <taxon>Metazoa</taxon>
        <taxon>Chordata</taxon>
        <taxon>Craniata</taxon>
        <taxon>Vertebrata</taxon>
        <taxon>Euteleostomi</taxon>
        <taxon>Mammalia</taxon>
        <taxon>Eutheria</taxon>
        <taxon>Laurasiatheria</taxon>
        <taxon>Artiodactyla</taxon>
        <taxon>Tylopoda</taxon>
        <taxon>Camelidae</taxon>
        <taxon>Camelus</taxon>
    </lineage>
</organism>
<dbReference type="RefSeq" id="XP_045368383.1">
    <property type="nucleotide sequence ID" value="XM_045512427.1"/>
</dbReference>
<name>A0A9W3HEQ9_CAMBA</name>
<feature type="region of interest" description="Disordered" evidence="1">
    <location>
        <begin position="19"/>
        <end position="51"/>
    </location>
</feature>
<dbReference type="AlphaFoldDB" id="A0A9W3HEQ9"/>
<keyword evidence="2" id="KW-0812">Transmembrane</keyword>
<keyword evidence="2" id="KW-1133">Transmembrane helix</keyword>
<protein>
    <submittedName>
        <fullName evidence="3">Protein shisa-like-2B</fullName>
    </submittedName>
</protein>
<evidence type="ECO:0000256" key="2">
    <source>
        <dbReference type="SAM" id="Phobius"/>
    </source>
</evidence>
<evidence type="ECO:0000313" key="3">
    <source>
        <dbReference type="RefSeq" id="XP_045368383.1"/>
    </source>
</evidence>
<evidence type="ECO:0000256" key="1">
    <source>
        <dbReference type="SAM" id="MobiDB-lite"/>
    </source>
</evidence>
<proteinExistence type="predicted"/>